<dbReference type="EMBL" id="JAKOGI010002009">
    <property type="protein sequence ID" value="KAJ8423262.1"/>
    <property type="molecule type" value="Genomic_DNA"/>
</dbReference>
<name>A0A9Q1GL88_9CARY</name>
<dbReference type="AlphaFoldDB" id="A0A9Q1GL88"/>
<evidence type="ECO:0000313" key="1">
    <source>
        <dbReference type="EMBL" id="KAJ8423262.1"/>
    </source>
</evidence>
<dbReference type="Proteomes" id="UP001153076">
    <property type="component" value="Unassembled WGS sequence"/>
</dbReference>
<keyword evidence="2" id="KW-1185">Reference proteome</keyword>
<gene>
    <name evidence="1" type="ORF">Cgig2_014408</name>
</gene>
<dbReference type="OrthoDB" id="1751080at2759"/>
<accession>A0A9Q1GL88</accession>
<protein>
    <submittedName>
        <fullName evidence="1">Uncharacterized protein</fullName>
    </submittedName>
</protein>
<comment type="caution">
    <text evidence="1">The sequence shown here is derived from an EMBL/GenBank/DDBJ whole genome shotgun (WGS) entry which is preliminary data.</text>
</comment>
<sequence length="246" mass="27822">MSKVRHSVDFQHQKHTVKEVGFDGFLLFEADTIPGKLVVCLVHNFDSCSRSVPLAYGSMRVTNEDVYMTLCLLKGPLDVMEPKIDVSVGDDCNDGELSGWRRGLQMKFHKVHRVHMAEYEFEVGFGKALFQDDKVATDKIVTNNRLTAKSKKGSCESRSDAIIRDVPKKSKSRIPILSLDFYKSEGFLMEMDANEKRFFTPPSFSHGFSQEGNRALPSRVVLVDSKPDILTTEVQVLNRDMQDVLI</sequence>
<reference evidence="1" key="1">
    <citation type="submission" date="2022-04" db="EMBL/GenBank/DDBJ databases">
        <title>Carnegiea gigantea Genome sequencing and assembly v2.</title>
        <authorList>
            <person name="Copetti D."/>
            <person name="Sanderson M.J."/>
            <person name="Burquez A."/>
            <person name="Wojciechowski M.F."/>
        </authorList>
    </citation>
    <scope>NUCLEOTIDE SEQUENCE</scope>
    <source>
        <strain evidence="1">SGP5-SGP5p</strain>
        <tissue evidence="1">Aerial part</tissue>
    </source>
</reference>
<proteinExistence type="predicted"/>
<organism evidence="1 2">
    <name type="scientific">Carnegiea gigantea</name>
    <dbReference type="NCBI Taxonomy" id="171969"/>
    <lineage>
        <taxon>Eukaryota</taxon>
        <taxon>Viridiplantae</taxon>
        <taxon>Streptophyta</taxon>
        <taxon>Embryophyta</taxon>
        <taxon>Tracheophyta</taxon>
        <taxon>Spermatophyta</taxon>
        <taxon>Magnoliopsida</taxon>
        <taxon>eudicotyledons</taxon>
        <taxon>Gunneridae</taxon>
        <taxon>Pentapetalae</taxon>
        <taxon>Caryophyllales</taxon>
        <taxon>Cactineae</taxon>
        <taxon>Cactaceae</taxon>
        <taxon>Cactoideae</taxon>
        <taxon>Echinocereeae</taxon>
        <taxon>Carnegiea</taxon>
    </lineage>
</organism>
<evidence type="ECO:0000313" key="2">
    <source>
        <dbReference type="Proteomes" id="UP001153076"/>
    </source>
</evidence>